<dbReference type="Pfam" id="PF13883">
    <property type="entry name" value="CREG_beta-barrel"/>
    <property type="match status" value="1"/>
</dbReference>
<evidence type="ECO:0000313" key="4">
    <source>
        <dbReference type="Proteomes" id="UP001162029"/>
    </source>
</evidence>
<dbReference type="FunFam" id="2.30.110.10:FF:000081">
    <property type="entry name" value="Cellular repressor of E1A stimulated genes 1"/>
    <property type="match status" value="1"/>
</dbReference>
<dbReference type="InterPro" id="IPR055343">
    <property type="entry name" value="CREG_beta-barrel"/>
</dbReference>
<comment type="caution">
    <text evidence="3">The sequence shown here is derived from an EMBL/GenBank/DDBJ whole genome shotgun (WGS) entry which is preliminary data.</text>
</comment>
<dbReference type="SUPFAM" id="SSF50475">
    <property type="entry name" value="FMN-binding split barrel"/>
    <property type="match status" value="1"/>
</dbReference>
<protein>
    <recommendedName>
        <fullName evidence="2">CREG-like beta-barrel domain-containing protein</fullName>
    </recommendedName>
</protein>
<gene>
    <name evidence="3" type="ORF">PDE001_LOCUS2927</name>
</gene>
<dbReference type="PANTHER" id="PTHR13343">
    <property type="entry name" value="CREG1 PROTEIN"/>
    <property type="match status" value="1"/>
</dbReference>
<dbReference type="PANTHER" id="PTHR13343:SF17">
    <property type="entry name" value="CELLULAR REPRESSOR OF E1A-STIMULATED GENES, ISOFORM A"/>
    <property type="match status" value="1"/>
</dbReference>
<feature type="signal peptide" evidence="1">
    <location>
        <begin position="1"/>
        <end position="20"/>
    </location>
</feature>
<keyword evidence="1" id="KW-0732">Signal</keyword>
<dbReference type="Gene3D" id="2.30.110.10">
    <property type="entry name" value="Electron Transport, Fmn-binding Protein, Chain A"/>
    <property type="match status" value="1"/>
</dbReference>
<accession>A0AAV0TKK9</accession>
<evidence type="ECO:0000313" key="3">
    <source>
        <dbReference type="EMBL" id="CAI5723519.1"/>
    </source>
</evidence>
<proteinExistence type="predicted"/>
<dbReference type="InterPro" id="IPR012349">
    <property type="entry name" value="Split_barrel_FMN-bd"/>
</dbReference>
<evidence type="ECO:0000259" key="2">
    <source>
        <dbReference type="Pfam" id="PF13883"/>
    </source>
</evidence>
<feature type="chain" id="PRO_5043527423" description="CREG-like beta-barrel domain-containing protein" evidence="1">
    <location>
        <begin position="21"/>
        <end position="217"/>
    </location>
</feature>
<dbReference type="Proteomes" id="UP001162029">
    <property type="component" value="Unassembled WGS sequence"/>
</dbReference>
<reference evidence="3" key="1">
    <citation type="submission" date="2022-12" db="EMBL/GenBank/DDBJ databases">
        <authorList>
            <person name="Webb A."/>
        </authorList>
    </citation>
    <scope>NUCLEOTIDE SEQUENCE</scope>
    <source>
        <strain evidence="3">Pd1</strain>
    </source>
</reference>
<dbReference type="EMBL" id="CANTFM010000506">
    <property type="protein sequence ID" value="CAI5723519.1"/>
    <property type="molecule type" value="Genomic_DNA"/>
</dbReference>
<evidence type="ECO:0000256" key="1">
    <source>
        <dbReference type="SAM" id="SignalP"/>
    </source>
</evidence>
<dbReference type="AlphaFoldDB" id="A0AAV0TKK9"/>
<keyword evidence="4" id="KW-1185">Reference proteome</keyword>
<feature type="domain" description="CREG-like beta-barrel" evidence="2">
    <location>
        <begin position="51"/>
        <end position="213"/>
    </location>
</feature>
<organism evidence="3 4">
    <name type="scientific">Peronospora destructor</name>
    <dbReference type="NCBI Taxonomy" id="86335"/>
    <lineage>
        <taxon>Eukaryota</taxon>
        <taxon>Sar</taxon>
        <taxon>Stramenopiles</taxon>
        <taxon>Oomycota</taxon>
        <taxon>Peronosporomycetes</taxon>
        <taxon>Peronosporales</taxon>
        <taxon>Peronosporaceae</taxon>
        <taxon>Peronospora</taxon>
    </lineage>
</organism>
<name>A0AAV0TKK9_9STRA</name>
<dbReference type="GO" id="GO:0005737">
    <property type="term" value="C:cytoplasm"/>
    <property type="evidence" value="ECO:0007669"/>
    <property type="project" value="UniProtKB-ARBA"/>
</dbReference>
<sequence length="217" mass="24621">MKNFCHFIAIFLVVPSGLLNFDCKVEARRTAIIFQPDTFQNEETKNLYYSESPAQHARQLVHSNVWATLSTISVQFKGVPYGSTVSYSDGIGYSKENSTGEIFFYITPMDATGADLSVNSTASVAITMAQKGEYVCKMDVEDPTCWKLTLTGKVVPVSMQQRHDAEKVLFSKHPQMEYWPEKHGFRPYVLDIENIILLDFYGGAKHVLVKEYFHIKL</sequence>